<protein>
    <submittedName>
        <fullName evidence="1">Peptidase inhibitor I78 family protein</fullName>
    </submittedName>
</protein>
<dbReference type="InterPro" id="IPR021719">
    <property type="entry name" value="Prot_inh_I78"/>
</dbReference>
<evidence type="ECO:0000313" key="2">
    <source>
        <dbReference type="Proteomes" id="UP000199055"/>
    </source>
</evidence>
<keyword evidence="2" id="KW-1185">Reference proteome</keyword>
<dbReference type="EMBL" id="FOET01000018">
    <property type="protein sequence ID" value="SEQ87246.1"/>
    <property type="molecule type" value="Genomic_DNA"/>
</dbReference>
<evidence type="ECO:0000313" key="1">
    <source>
        <dbReference type="EMBL" id="SEQ87246.1"/>
    </source>
</evidence>
<dbReference type="Gene3D" id="3.30.10.10">
    <property type="entry name" value="Trypsin Inhibitor V, subunit A"/>
    <property type="match status" value="1"/>
</dbReference>
<sequence length="71" mass="7752">MAPAPTNPSTPDDDPETYVGLDAATAERQARERGWTTVRSLPPDAVITMEYLSGRLNFTVEDGAVVRCWKG</sequence>
<gene>
    <name evidence="1" type="ORF">SAMN05216481_11843</name>
</gene>
<organism evidence="1 2">
    <name type="scientific">Streptomyces radiopugnans</name>
    <dbReference type="NCBI Taxonomy" id="403935"/>
    <lineage>
        <taxon>Bacteria</taxon>
        <taxon>Bacillati</taxon>
        <taxon>Actinomycetota</taxon>
        <taxon>Actinomycetes</taxon>
        <taxon>Kitasatosporales</taxon>
        <taxon>Streptomycetaceae</taxon>
        <taxon>Streptomyces</taxon>
    </lineage>
</organism>
<proteinExistence type="predicted"/>
<reference evidence="1 2" key="1">
    <citation type="submission" date="2016-10" db="EMBL/GenBank/DDBJ databases">
        <authorList>
            <person name="de Groot N.N."/>
        </authorList>
    </citation>
    <scope>NUCLEOTIDE SEQUENCE [LARGE SCALE GENOMIC DNA]</scope>
    <source>
        <strain evidence="1 2">CGMCC 4.3519</strain>
    </source>
</reference>
<dbReference type="Pfam" id="PF11720">
    <property type="entry name" value="Inhibitor_I78"/>
    <property type="match status" value="1"/>
</dbReference>
<dbReference type="RefSeq" id="WP_093662880.1">
    <property type="nucleotide sequence ID" value="NZ_FOET01000018.1"/>
</dbReference>
<name>A0A1H9JK84_9ACTN</name>
<accession>A0A1H9JK84</accession>
<dbReference type="Proteomes" id="UP000199055">
    <property type="component" value="Unassembled WGS sequence"/>
</dbReference>
<dbReference type="AlphaFoldDB" id="A0A1H9JK84"/>
<dbReference type="STRING" id="403935.SAMN05216481_11843"/>